<comment type="caution">
    <text evidence="10">The sequence shown here is derived from an EMBL/GenBank/DDBJ whole genome shotgun (WGS) entry which is preliminary data.</text>
</comment>
<evidence type="ECO:0000256" key="7">
    <source>
        <dbReference type="SAM" id="MobiDB-lite"/>
    </source>
</evidence>
<dbReference type="InterPro" id="IPR032284">
    <property type="entry name" value="RecQ_Zn-bd"/>
</dbReference>
<dbReference type="GO" id="GO:0000166">
    <property type="term" value="F:nucleotide binding"/>
    <property type="evidence" value="ECO:0007669"/>
    <property type="project" value="InterPro"/>
</dbReference>
<dbReference type="InterPro" id="IPR036388">
    <property type="entry name" value="WH-like_DNA-bd_sf"/>
</dbReference>
<feature type="domain" description="Helicase C-terminal" evidence="9">
    <location>
        <begin position="1"/>
        <end position="92"/>
    </location>
</feature>
<comment type="catalytic activity">
    <reaction evidence="5">
        <text>Couples ATP hydrolysis with the unwinding of duplex DNA by translocating in the 3'-5' direction.</text>
        <dbReference type="EC" id="5.6.2.4"/>
    </reaction>
</comment>
<organism evidence="10 11">
    <name type="scientific">Cystoisospora suis</name>
    <dbReference type="NCBI Taxonomy" id="483139"/>
    <lineage>
        <taxon>Eukaryota</taxon>
        <taxon>Sar</taxon>
        <taxon>Alveolata</taxon>
        <taxon>Apicomplexa</taxon>
        <taxon>Conoidasida</taxon>
        <taxon>Coccidia</taxon>
        <taxon>Eucoccidiorida</taxon>
        <taxon>Eimeriorina</taxon>
        <taxon>Sarcocystidae</taxon>
        <taxon>Cystoisospora</taxon>
    </lineage>
</organism>
<keyword evidence="2" id="KW-0238">DNA-binding</keyword>
<dbReference type="Pfam" id="PF16124">
    <property type="entry name" value="RecQ_Zn_bind"/>
    <property type="match status" value="1"/>
</dbReference>
<dbReference type="Pfam" id="PF00570">
    <property type="entry name" value="HRDC"/>
    <property type="match status" value="1"/>
</dbReference>
<dbReference type="InterPro" id="IPR027417">
    <property type="entry name" value="P-loop_NTPase"/>
</dbReference>
<dbReference type="InterPro" id="IPR010997">
    <property type="entry name" value="HRDC-like_sf"/>
</dbReference>
<evidence type="ECO:0000256" key="3">
    <source>
        <dbReference type="ARBA" id="ARBA00023235"/>
    </source>
</evidence>
<feature type="compositionally biased region" description="Pro residues" evidence="7">
    <location>
        <begin position="92"/>
        <end position="101"/>
    </location>
</feature>
<dbReference type="InterPro" id="IPR002121">
    <property type="entry name" value="HRDC_dom"/>
</dbReference>
<dbReference type="PROSITE" id="PS50967">
    <property type="entry name" value="HRDC"/>
    <property type="match status" value="1"/>
</dbReference>
<dbReference type="EMBL" id="MIGC01003429">
    <property type="protein sequence ID" value="PHJ19475.1"/>
    <property type="molecule type" value="Genomic_DNA"/>
</dbReference>
<dbReference type="Proteomes" id="UP000221165">
    <property type="component" value="Unassembled WGS sequence"/>
</dbReference>
<dbReference type="GO" id="GO:0009378">
    <property type="term" value="F:four-way junction helicase activity"/>
    <property type="evidence" value="ECO:0007669"/>
    <property type="project" value="TreeGrafter"/>
</dbReference>
<evidence type="ECO:0000313" key="10">
    <source>
        <dbReference type="EMBL" id="PHJ19475.1"/>
    </source>
</evidence>
<evidence type="ECO:0000256" key="4">
    <source>
        <dbReference type="ARBA" id="ARBA00023242"/>
    </source>
</evidence>
<dbReference type="GO" id="GO:0005694">
    <property type="term" value="C:chromosome"/>
    <property type="evidence" value="ECO:0007669"/>
    <property type="project" value="TreeGrafter"/>
</dbReference>
<dbReference type="Pfam" id="PF00271">
    <property type="entry name" value="Helicase_C"/>
    <property type="match status" value="1"/>
</dbReference>
<dbReference type="GO" id="GO:0000724">
    <property type="term" value="P:double-strand break repair via homologous recombination"/>
    <property type="evidence" value="ECO:0007669"/>
    <property type="project" value="TreeGrafter"/>
</dbReference>
<keyword evidence="11" id="KW-1185">Reference proteome</keyword>
<feature type="region of interest" description="Disordered" evidence="7">
    <location>
        <begin position="78"/>
        <end position="114"/>
    </location>
</feature>
<feature type="region of interest" description="Disordered" evidence="7">
    <location>
        <begin position="314"/>
        <end position="439"/>
    </location>
</feature>
<accession>A0A2C6KT11</accession>
<reference evidence="10 11" key="1">
    <citation type="journal article" date="2017" name="Int. J. Parasitol.">
        <title>The genome of the protozoan parasite Cystoisospora suis and a reverse vaccinology approach to identify vaccine candidates.</title>
        <authorList>
            <person name="Palmieri N."/>
            <person name="Shrestha A."/>
            <person name="Ruttkowski B."/>
            <person name="Beck T."/>
            <person name="Vogl C."/>
            <person name="Tomley F."/>
            <person name="Blake D.P."/>
            <person name="Joachim A."/>
        </authorList>
    </citation>
    <scope>NUCLEOTIDE SEQUENCE [LARGE SCALE GENOMIC DNA]</scope>
    <source>
        <strain evidence="10 11">Wien I</strain>
    </source>
</reference>
<dbReference type="SUPFAM" id="SSF47819">
    <property type="entry name" value="HRDC-like"/>
    <property type="match status" value="1"/>
</dbReference>
<evidence type="ECO:0000256" key="2">
    <source>
        <dbReference type="ARBA" id="ARBA00023125"/>
    </source>
</evidence>
<evidence type="ECO:0000256" key="5">
    <source>
        <dbReference type="ARBA" id="ARBA00034617"/>
    </source>
</evidence>
<feature type="compositionally biased region" description="Basic and acidic residues" evidence="7">
    <location>
        <begin position="515"/>
        <end position="529"/>
    </location>
</feature>
<keyword evidence="4" id="KW-0539">Nucleus</keyword>
<sequence length="799" mass="88907">MNDDIKVIVATLAFGMGINKRDVGFVIHCAMPKSLENFYQESGRAGRNGEEASCILFYDYHDKQRQSHLIQLSHSYDGEARKTSPTMNGPPYSTPSSPPSLPFSNNRNTKGGGLRNEENLLSMLAYCEEEIECRRRFILRHFGEDFRGPCTVKCDNCRKREELSSRGAYSRLLQPTPCSDEVQQIVELVRVCKSSRPMIPLTISSLRDLLQGKRSSSSLRRSTASKKEGRNEGVLSIESFSQFGLLSKRRWSPENTFRLLKRLIIHQVLAERCVSSTGTSTGSSSFTGFTAYLDLGPRASEASHLVSSLVLLTPDSHSSHKRSQSSKNEGLNKRSHAGAPSLSHKVARTRKPRSTIVTSFGGNSTISQDTFSSSASASYRDFGSYEKNPTREEERNHSKMRKRRSNDCSFLGPQEEDTELSHNVVSRRSGQEGREGEGESLAFFSKEFSSTRDACEHDAGVDNTVPDRSCLSYSRSKNSRDELTRVLSDGDDSGSRYGEKAIVNVNGKRRNSRGFRSEGFDGERKDEQRKKRIKNSSHHSSAPGGKSTRGVEENTEEEVEGSRILMKSRQGNNSLVCETPKGESPLTDKEQKLLKSALQAVRKDIAKEHEIKNASSIVSLHGLDEMVQFLPSTKEHLQALQLRDFKSHYKLNKYGQVFLEAIRQFLLENKPSLLTRTFPLLRNEPTSATTASDVSPFVQKLRERASGGIKRLSDHYLSVGGVESSSRCNSDRTSSVQPGSPSYIYETTNCGIPKPPESVSCFSGHANVAGQMGQSDRGQRSVTHVSQDELDELDACVWD</sequence>
<comment type="similarity">
    <text evidence="1">Belongs to the helicase family. RecQ subfamily.</text>
</comment>
<evidence type="ECO:0000256" key="1">
    <source>
        <dbReference type="ARBA" id="ARBA00005446"/>
    </source>
</evidence>
<feature type="compositionally biased region" description="Basic and acidic residues" evidence="7">
    <location>
        <begin position="388"/>
        <end position="397"/>
    </location>
</feature>
<evidence type="ECO:0000259" key="8">
    <source>
        <dbReference type="PROSITE" id="PS50967"/>
    </source>
</evidence>
<keyword evidence="3" id="KW-0413">Isomerase</keyword>
<name>A0A2C6KT11_9APIC</name>
<feature type="region of interest" description="Disordered" evidence="7">
    <location>
        <begin position="457"/>
        <end position="588"/>
    </location>
</feature>
<dbReference type="RefSeq" id="XP_067921175.1">
    <property type="nucleotide sequence ID" value="XM_068066848.1"/>
</dbReference>
<evidence type="ECO:0000256" key="6">
    <source>
        <dbReference type="ARBA" id="ARBA00034808"/>
    </source>
</evidence>
<dbReference type="PROSITE" id="PS51194">
    <property type="entry name" value="HELICASE_CTER"/>
    <property type="match status" value="1"/>
</dbReference>
<proteinExistence type="inferred from homology"/>
<dbReference type="PANTHER" id="PTHR13710">
    <property type="entry name" value="DNA HELICASE RECQ FAMILY MEMBER"/>
    <property type="match status" value="1"/>
</dbReference>
<feature type="compositionally biased region" description="Polar residues" evidence="7">
    <location>
        <begin position="355"/>
        <end position="371"/>
    </location>
</feature>
<dbReference type="SMART" id="SM00341">
    <property type="entry name" value="HRDC"/>
    <property type="match status" value="1"/>
</dbReference>
<dbReference type="InterPro" id="IPR044876">
    <property type="entry name" value="HRDC_dom_sf"/>
</dbReference>
<dbReference type="GO" id="GO:0005737">
    <property type="term" value="C:cytoplasm"/>
    <property type="evidence" value="ECO:0007669"/>
    <property type="project" value="TreeGrafter"/>
</dbReference>
<dbReference type="Gene3D" id="1.10.150.80">
    <property type="entry name" value="HRDC domain"/>
    <property type="match status" value="1"/>
</dbReference>
<dbReference type="VEuPathDB" id="ToxoDB:CSUI_006695"/>
<dbReference type="AlphaFoldDB" id="A0A2C6KT11"/>
<dbReference type="GeneID" id="94430059"/>
<dbReference type="GO" id="GO:0005634">
    <property type="term" value="C:nucleus"/>
    <property type="evidence" value="ECO:0007669"/>
    <property type="project" value="TreeGrafter"/>
</dbReference>
<evidence type="ECO:0000313" key="11">
    <source>
        <dbReference type="Proteomes" id="UP000221165"/>
    </source>
</evidence>
<dbReference type="GO" id="GO:0043138">
    <property type="term" value="F:3'-5' DNA helicase activity"/>
    <property type="evidence" value="ECO:0007669"/>
    <property type="project" value="UniProtKB-EC"/>
</dbReference>
<dbReference type="OrthoDB" id="332471at2759"/>
<dbReference type="SUPFAM" id="SSF52540">
    <property type="entry name" value="P-loop containing nucleoside triphosphate hydrolases"/>
    <property type="match status" value="1"/>
</dbReference>
<dbReference type="PANTHER" id="PTHR13710:SF153">
    <property type="entry name" value="RECQ-LIKE DNA HELICASE BLM"/>
    <property type="match status" value="1"/>
</dbReference>
<dbReference type="GO" id="GO:0003677">
    <property type="term" value="F:DNA binding"/>
    <property type="evidence" value="ECO:0007669"/>
    <property type="project" value="UniProtKB-KW"/>
</dbReference>
<gene>
    <name evidence="10" type="ORF">CSUI_006695</name>
</gene>
<dbReference type="Gene3D" id="3.40.50.300">
    <property type="entry name" value="P-loop containing nucleotide triphosphate hydrolases"/>
    <property type="match status" value="1"/>
</dbReference>
<evidence type="ECO:0000259" key="9">
    <source>
        <dbReference type="PROSITE" id="PS51194"/>
    </source>
</evidence>
<dbReference type="EC" id="5.6.2.4" evidence="6"/>
<feature type="domain" description="HRDC" evidence="8">
    <location>
        <begin position="588"/>
        <end position="672"/>
    </location>
</feature>
<dbReference type="Gene3D" id="1.10.10.10">
    <property type="entry name" value="Winged helix-like DNA-binding domain superfamily/Winged helix DNA-binding domain"/>
    <property type="match status" value="1"/>
</dbReference>
<dbReference type="InterPro" id="IPR001650">
    <property type="entry name" value="Helicase_C-like"/>
</dbReference>
<protein>
    <recommendedName>
        <fullName evidence="6">DNA 3'-5' helicase</fullName>
        <ecNumber evidence="6">5.6.2.4</ecNumber>
    </recommendedName>
</protein>